<organism evidence="2 3">
    <name type="scientific">Ruania alkalisoli</name>
    <dbReference type="NCBI Taxonomy" id="2779775"/>
    <lineage>
        <taxon>Bacteria</taxon>
        <taxon>Bacillati</taxon>
        <taxon>Actinomycetota</taxon>
        <taxon>Actinomycetes</taxon>
        <taxon>Micrococcales</taxon>
        <taxon>Ruaniaceae</taxon>
        <taxon>Ruania</taxon>
    </lineage>
</organism>
<dbReference type="AlphaFoldDB" id="A0A7M1SUX9"/>
<gene>
    <name evidence="2" type="ORF">IM660_18450</name>
</gene>
<proteinExistence type="predicted"/>
<dbReference type="Proteomes" id="UP000593758">
    <property type="component" value="Chromosome"/>
</dbReference>
<evidence type="ECO:0000256" key="1">
    <source>
        <dbReference type="SAM" id="Coils"/>
    </source>
</evidence>
<dbReference type="KEGG" id="halt:IM660_18450"/>
<evidence type="ECO:0000313" key="2">
    <source>
        <dbReference type="EMBL" id="QOR70542.1"/>
    </source>
</evidence>
<feature type="coiled-coil region" evidence="1">
    <location>
        <begin position="91"/>
        <end position="122"/>
    </location>
</feature>
<accession>A0A7M1SUX9</accession>
<dbReference type="SUPFAM" id="SSF53474">
    <property type="entry name" value="alpha/beta-Hydrolases"/>
    <property type="match status" value="1"/>
</dbReference>
<keyword evidence="1" id="KW-0175">Coiled coil</keyword>
<dbReference type="RefSeq" id="WP_193497217.1">
    <property type="nucleotide sequence ID" value="NZ_CP063169.1"/>
</dbReference>
<name>A0A7M1SUX9_9MICO</name>
<evidence type="ECO:0008006" key="4">
    <source>
        <dbReference type="Google" id="ProtNLM"/>
    </source>
</evidence>
<dbReference type="EMBL" id="CP063169">
    <property type="protein sequence ID" value="QOR70542.1"/>
    <property type="molecule type" value="Genomic_DNA"/>
</dbReference>
<keyword evidence="3" id="KW-1185">Reference proteome</keyword>
<dbReference type="InterPro" id="IPR029058">
    <property type="entry name" value="AB_hydrolase_fold"/>
</dbReference>
<evidence type="ECO:0000313" key="3">
    <source>
        <dbReference type="Proteomes" id="UP000593758"/>
    </source>
</evidence>
<sequence length="552" mass="58445">MSGISQVPDGNRDGFWRQVAADQLIVSGAALDTDTAELVLLAIEADAIAEQLHAVYGQVRSGQDAVRTTTALAWGSGMQGQTQCGFAKGSLLVAAREAEELAVALRAAREEYERAEESARDATVFELPRSLTGSGEPVPWLFGLDYVPWAVTRLVAITVGNMQVAADRGQLTPTGAGLGYILEELSWTATGGPVLDWLGQDDINRSVLLASMVSWTSGLVLGAGTDVSVQRVYPTPQVVNGRFQVPHTEAARGIEDLAGVQNGFRHREDLPEGTVRIDRVSDAEGNISWQVHVPGTQSSWDDPRPVTNPFFGPALGLAATATPLAGLAPTLRQAPAPSLVPVVPGAPAVTQPLLQGAAERVAGGIRNPNPLDWQSNLHLFTGQEAASQNGVVEAMRAAGVAPDEPVLLSGHSQAGMIVMNMANDPVLSTEFSFESVVTFGGPTGHLPTPEGAAVMHVEHPEDVVWNLANQPNPVAGNRVTVANPLSDSQLATDAEVNHLGESHDLPAYQRTGTLIDASTDPAIESWREQSAGVLPSGEVTTETMYFQMRREE</sequence>
<reference evidence="2 3" key="1">
    <citation type="submission" date="2020-10" db="EMBL/GenBank/DDBJ databases">
        <title>Haloactinobacterium sp. RN3S43, a bacterium isolated from saline soil.</title>
        <authorList>
            <person name="Sun J.-Q."/>
        </authorList>
    </citation>
    <scope>NUCLEOTIDE SEQUENCE [LARGE SCALE GENOMIC DNA]</scope>
    <source>
        <strain evidence="2 3">RN3S43</strain>
    </source>
</reference>
<protein>
    <recommendedName>
        <fullName evidence="4">PE-PPE domain-containing protein</fullName>
    </recommendedName>
</protein>